<dbReference type="SUPFAM" id="SSF53187">
    <property type="entry name" value="Zn-dependent exopeptidases"/>
    <property type="match status" value="1"/>
</dbReference>
<feature type="signal peptide" evidence="7">
    <location>
        <begin position="1"/>
        <end position="19"/>
    </location>
</feature>
<feature type="domain" description="Peptidase M28" evidence="10">
    <location>
        <begin position="246"/>
        <end position="437"/>
    </location>
</feature>
<evidence type="ECO:0000256" key="4">
    <source>
        <dbReference type="ARBA" id="ARBA00022723"/>
    </source>
</evidence>
<dbReference type="EC" id="3.4.-.-" evidence="7"/>
<dbReference type="Proteomes" id="UP000054481">
    <property type="component" value="Unassembled WGS sequence"/>
</dbReference>
<dbReference type="OrthoDB" id="10013407at2759"/>
<dbReference type="EMBL" id="KQ030511">
    <property type="protein sequence ID" value="KJZ76502.1"/>
    <property type="molecule type" value="Genomic_DNA"/>
</dbReference>
<evidence type="ECO:0000313" key="11">
    <source>
        <dbReference type="EMBL" id="KJZ76502.1"/>
    </source>
</evidence>
<dbReference type="AlphaFoldDB" id="A0A0F8A1T7"/>
<evidence type="ECO:0000259" key="9">
    <source>
        <dbReference type="Pfam" id="PF02225"/>
    </source>
</evidence>
<dbReference type="PANTHER" id="PTHR12147">
    <property type="entry name" value="METALLOPEPTIDASE M28 FAMILY MEMBER"/>
    <property type="match status" value="1"/>
</dbReference>
<dbReference type="Pfam" id="PF02225">
    <property type="entry name" value="PA"/>
    <property type="match status" value="1"/>
</dbReference>
<gene>
    <name evidence="11" type="ORF">HIM_04231</name>
</gene>
<keyword evidence="4 7" id="KW-0479">Metal-binding</keyword>
<name>A0A0F8A1T7_9HYPO</name>
<keyword evidence="6 7" id="KW-0862">Zinc</keyword>
<protein>
    <recommendedName>
        <fullName evidence="7">Peptide hydrolase</fullName>
        <ecNumber evidence="7">3.4.-.-</ecNumber>
    </recommendedName>
</protein>
<dbReference type="CDD" id="cd04816">
    <property type="entry name" value="PA_SaNapH_like"/>
    <property type="match status" value="1"/>
</dbReference>
<evidence type="ECO:0000256" key="1">
    <source>
        <dbReference type="ARBA" id="ARBA00001947"/>
    </source>
</evidence>
<dbReference type="GO" id="GO:0006508">
    <property type="term" value="P:proteolysis"/>
    <property type="evidence" value="ECO:0007669"/>
    <property type="project" value="UniProtKB-KW"/>
</dbReference>
<sequence length="497" mass="55363">MKLLGAVFTIAVLVDRTVAHGHPRIHDETVVKEIGHKDLVNTLGKLYRYAERTTWSRAFGEQGYKLSVDMVLRGIKQCGNNIMPRVQTFTYLYERTNDISIIGPECDRPRIISLQWNSGTRLPGGVSGSMIGTPVDDERGSACFEDQWNGINATGKIALVKRGVCAIADKVKLAMSKGAIAVLVWHHLPGHVTQGTLGFDNAGNLVPVGVINNTVGDGWSRRLLTGEDMRVKLIINHTMEERESWNVIADTRRGSQDSIIMLGAHLDSVQAGPGINDNGSGSSALIEIMQKSCLTTHRSRIRYAWWGAEELGMIGSTFYANNLTQEEAEQIRFYYNFDMIGSRKAEWTVYASNEADKFGAKYLYEFLKDSRYVRKHAQNVTYQPFGSTSDHVPFRKLGIPSSGLFSGAGPKADVCNHQFCDDVRNVDHWNLLEATRAAGHAMANMAILHPESLPARKGTTMNPKEKRSIETDRDELIHPENDHSPGQQPLKIWQRTV</sequence>
<feature type="domain" description="PA" evidence="9">
    <location>
        <begin position="139"/>
        <end position="217"/>
    </location>
</feature>
<dbReference type="Pfam" id="PF04389">
    <property type="entry name" value="Peptidase_M28"/>
    <property type="match status" value="1"/>
</dbReference>
<evidence type="ECO:0000256" key="2">
    <source>
        <dbReference type="ARBA" id="ARBA00005634"/>
    </source>
</evidence>
<keyword evidence="12" id="KW-1185">Reference proteome</keyword>
<dbReference type="GO" id="GO:0046872">
    <property type="term" value="F:metal ion binding"/>
    <property type="evidence" value="ECO:0007669"/>
    <property type="project" value="UniProtKB-KW"/>
</dbReference>
<keyword evidence="7" id="KW-0732">Signal</keyword>
<dbReference type="InterPro" id="IPR007484">
    <property type="entry name" value="Peptidase_M28"/>
</dbReference>
<keyword evidence="3 7" id="KW-0645">Protease</keyword>
<evidence type="ECO:0000259" key="10">
    <source>
        <dbReference type="Pfam" id="PF04389"/>
    </source>
</evidence>
<accession>A0A0F8A1T7</accession>
<dbReference type="InterPro" id="IPR046450">
    <property type="entry name" value="PA_dom_sf"/>
</dbReference>
<evidence type="ECO:0000256" key="6">
    <source>
        <dbReference type="ARBA" id="ARBA00022833"/>
    </source>
</evidence>
<keyword evidence="5 7" id="KW-0378">Hydrolase</keyword>
<dbReference type="PANTHER" id="PTHR12147:SF26">
    <property type="entry name" value="PEPTIDASE M28 DOMAIN-CONTAINING PROTEIN"/>
    <property type="match status" value="1"/>
</dbReference>
<feature type="compositionally biased region" description="Basic and acidic residues" evidence="8">
    <location>
        <begin position="463"/>
        <end position="483"/>
    </location>
</feature>
<evidence type="ECO:0000313" key="12">
    <source>
        <dbReference type="Proteomes" id="UP000054481"/>
    </source>
</evidence>
<dbReference type="Gene3D" id="3.40.630.10">
    <property type="entry name" value="Zn peptidases"/>
    <property type="match status" value="1"/>
</dbReference>
<feature type="region of interest" description="Disordered" evidence="8">
    <location>
        <begin position="454"/>
        <end position="497"/>
    </location>
</feature>
<organism evidence="11 12">
    <name type="scientific">Hirsutella minnesotensis 3608</name>
    <dbReference type="NCBI Taxonomy" id="1043627"/>
    <lineage>
        <taxon>Eukaryota</taxon>
        <taxon>Fungi</taxon>
        <taxon>Dikarya</taxon>
        <taxon>Ascomycota</taxon>
        <taxon>Pezizomycotina</taxon>
        <taxon>Sordariomycetes</taxon>
        <taxon>Hypocreomycetidae</taxon>
        <taxon>Hypocreales</taxon>
        <taxon>Ophiocordycipitaceae</taxon>
        <taxon>Hirsutella</taxon>
    </lineage>
</organism>
<dbReference type="InterPro" id="IPR003137">
    <property type="entry name" value="PA_domain"/>
</dbReference>
<proteinExistence type="inferred from homology"/>
<evidence type="ECO:0000256" key="7">
    <source>
        <dbReference type="RuleBase" id="RU361240"/>
    </source>
</evidence>
<comment type="cofactor">
    <cofactor evidence="1">
        <name>Zn(2+)</name>
        <dbReference type="ChEBI" id="CHEBI:29105"/>
    </cofactor>
</comment>
<dbReference type="InterPro" id="IPR045175">
    <property type="entry name" value="M28_fam"/>
</dbReference>
<dbReference type="Gene3D" id="3.50.30.30">
    <property type="match status" value="1"/>
</dbReference>
<feature type="chain" id="PRO_5005117406" description="Peptide hydrolase" evidence="7">
    <location>
        <begin position="20"/>
        <end position="497"/>
    </location>
</feature>
<comment type="similarity">
    <text evidence="2">Belongs to the peptidase M28 family. M28B subfamily.</text>
</comment>
<dbReference type="SUPFAM" id="SSF52025">
    <property type="entry name" value="PA domain"/>
    <property type="match status" value="1"/>
</dbReference>
<evidence type="ECO:0000256" key="8">
    <source>
        <dbReference type="SAM" id="MobiDB-lite"/>
    </source>
</evidence>
<evidence type="ECO:0000256" key="3">
    <source>
        <dbReference type="ARBA" id="ARBA00022670"/>
    </source>
</evidence>
<reference evidence="11 12" key="1">
    <citation type="journal article" date="2014" name="Genome Biol. Evol.">
        <title>Comparative genomics and transcriptomics analyses reveal divergent lifestyle features of nematode endoparasitic fungus Hirsutella minnesotensis.</title>
        <authorList>
            <person name="Lai Y."/>
            <person name="Liu K."/>
            <person name="Zhang X."/>
            <person name="Zhang X."/>
            <person name="Li K."/>
            <person name="Wang N."/>
            <person name="Shu C."/>
            <person name="Wu Y."/>
            <person name="Wang C."/>
            <person name="Bushley K.E."/>
            <person name="Xiang M."/>
            <person name="Liu X."/>
        </authorList>
    </citation>
    <scope>NUCLEOTIDE SEQUENCE [LARGE SCALE GENOMIC DNA]</scope>
    <source>
        <strain evidence="11 12">3608</strain>
    </source>
</reference>
<dbReference type="GO" id="GO:0008235">
    <property type="term" value="F:metalloexopeptidase activity"/>
    <property type="evidence" value="ECO:0007669"/>
    <property type="project" value="InterPro"/>
</dbReference>
<evidence type="ECO:0000256" key="5">
    <source>
        <dbReference type="ARBA" id="ARBA00022801"/>
    </source>
</evidence>